<keyword evidence="12" id="KW-1185">Reference proteome</keyword>
<dbReference type="NCBIfam" id="TIGR01079">
    <property type="entry name" value="rplX_bact"/>
    <property type="match status" value="1"/>
</dbReference>
<dbReference type="FunFam" id="2.30.30.30:FF:000032">
    <property type="entry name" value="39S ribosomal protein L24, mitochondrial"/>
    <property type="match status" value="1"/>
</dbReference>
<evidence type="ECO:0000256" key="1">
    <source>
        <dbReference type="ARBA" id="ARBA00004173"/>
    </source>
</evidence>
<evidence type="ECO:0000256" key="2">
    <source>
        <dbReference type="ARBA" id="ARBA00010618"/>
    </source>
</evidence>
<evidence type="ECO:0000313" key="12">
    <source>
        <dbReference type="Proteomes" id="UP000183832"/>
    </source>
</evidence>
<dbReference type="PROSITE" id="PS01108">
    <property type="entry name" value="RIBOSOMAL_L24"/>
    <property type="match status" value="1"/>
</dbReference>
<dbReference type="HAMAP" id="MF_01326_B">
    <property type="entry name" value="Ribosomal_uL24_B"/>
    <property type="match status" value="1"/>
</dbReference>
<evidence type="ECO:0000256" key="8">
    <source>
        <dbReference type="ARBA" id="ARBA00035357"/>
    </source>
</evidence>
<evidence type="ECO:0000313" key="11">
    <source>
        <dbReference type="EMBL" id="CRK92000.1"/>
    </source>
</evidence>
<evidence type="ECO:0000256" key="7">
    <source>
        <dbReference type="ARBA" id="ARBA00035283"/>
    </source>
</evidence>
<dbReference type="GO" id="GO:0003723">
    <property type="term" value="F:RNA binding"/>
    <property type="evidence" value="ECO:0007669"/>
    <property type="project" value="InterPro"/>
</dbReference>
<keyword evidence="6 9" id="KW-0687">Ribonucleoprotein</keyword>
<comment type="similarity">
    <text evidence="2 9">Belongs to the universal ribosomal protein uL24 family.</text>
</comment>
<evidence type="ECO:0000256" key="5">
    <source>
        <dbReference type="ARBA" id="ARBA00023128"/>
    </source>
</evidence>
<gene>
    <name evidence="11" type="ORF">CLUMA_CG005580</name>
</gene>
<organism evidence="11 12">
    <name type="scientific">Clunio marinus</name>
    <dbReference type="NCBI Taxonomy" id="568069"/>
    <lineage>
        <taxon>Eukaryota</taxon>
        <taxon>Metazoa</taxon>
        <taxon>Ecdysozoa</taxon>
        <taxon>Arthropoda</taxon>
        <taxon>Hexapoda</taxon>
        <taxon>Insecta</taxon>
        <taxon>Pterygota</taxon>
        <taxon>Neoptera</taxon>
        <taxon>Endopterygota</taxon>
        <taxon>Diptera</taxon>
        <taxon>Nematocera</taxon>
        <taxon>Chironomoidea</taxon>
        <taxon>Chironomidae</taxon>
        <taxon>Clunio</taxon>
    </lineage>
</organism>
<keyword evidence="3" id="KW-0809">Transit peptide</keyword>
<dbReference type="GO" id="GO:0003735">
    <property type="term" value="F:structural constituent of ribosome"/>
    <property type="evidence" value="ECO:0007669"/>
    <property type="project" value="InterPro"/>
</dbReference>
<dbReference type="AlphaFoldDB" id="A0A1J1HV99"/>
<dbReference type="Gene3D" id="2.30.30.30">
    <property type="match status" value="1"/>
</dbReference>
<evidence type="ECO:0000256" key="9">
    <source>
        <dbReference type="RuleBase" id="RU003477"/>
    </source>
</evidence>
<comment type="subcellular location">
    <subcellularLocation>
        <location evidence="1">Mitochondrion</location>
    </subcellularLocation>
</comment>
<name>A0A1J1HV99_9DIPT</name>
<sequence>MRLTSFLLSKANKKLGDVSKKFANFPDEYIARSMEQLHWRTPRAPQYSDKTIERKKFRFTTNRPWTAQFYQQNMPGTIRKKVFVEPIPPEQWMYFRGDRVEVLVGKDKGKQGIVNQVIQERNWVIVEGLNTHLRAVGADKTFPGILIQSEAPLLVTNQVKLIDPVDLLSTEVEWRFTEEGERVRVSKRTGRIIPIPSLHEETKDYKSKSLYVVREKDTEAAVVSEITFKPKLATFEMEIMESMGIEEDRIPKKTYWY</sequence>
<dbReference type="SUPFAM" id="SSF50104">
    <property type="entry name" value="Translation proteins SH3-like domain"/>
    <property type="match status" value="1"/>
</dbReference>
<keyword evidence="5" id="KW-0496">Mitochondrion</keyword>
<evidence type="ECO:0000256" key="4">
    <source>
        <dbReference type="ARBA" id="ARBA00022980"/>
    </source>
</evidence>
<feature type="domain" description="KOW" evidence="10">
    <location>
        <begin position="93"/>
        <end position="120"/>
    </location>
</feature>
<evidence type="ECO:0000256" key="3">
    <source>
        <dbReference type="ARBA" id="ARBA00022946"/>
    </source>
</evidence>
<dbReference type="GO" id="GO:1990904">
    <property type="term" value="C:ribonucleoprotein complex"/>
    <property type="evidence" value="ECO:0007669"/>
    <property type="project" value="UniProtKB-KW"/>
</dbReference>
<dbReference type="InterPro" id="IPR057264">
    <property type="entry name" value="Ribosomal_uL24_C"/>
</dbReference>
<dbReference type="PANTHER" id="PTHR12903">
    <property type="entry name" value="MITOCHONDRIAL RIBOSOMAL PROTEIN L24"/>
    <property type="match status" value="1"/>
</dbReference>
<dbReference type="STRING" id="568069.A0A1J1HV99"/>
<keyword evidence="4 9" id="KW-0689">Ribosomal protein</keyword>
<accession>A0A1J1HV99</accession>
<dbReference type="EMBL" id="CVRI01000021">
    <property type="protein sequence ID" value="CRK92000.1"/>
    <property type="molecule type" value="Genomic_DNA"/>
</dbReference>
<dbReference type="Pfam" id="PF00467">
    <property type="entry name" value="KOW"/>
    <property type="match status" value="1"/>
</dbReference>
<dbReference type="InterPro" id="IPR041988">
    <property type="entry name" value="Ribosomal_uL24_KOW"/>
</dbReference>
<dbReference type="CDD" id="cd06089">
    <property type="entry name" value="KOW_RPL26"/>
    <property type="match status" value="1"/>
</dbReference>
<dbReference type="InterPro" id="IPR005825">
    <property type="entry name" value="Ribosomal_uL24_CS"/>
</dbReference>
<dbReference type="InterPro" id="IPR003256">
    <property type="entry name" value="Ribosomal_uL24"/>
</dbReference>
<dbReference type="InterPro" id="IPR008991">
    <property type="entry name" value="Translation_prot_SH3-like_sf"/>
</dbReference>
<reference evidence="11 12" key="1">
    <citation type="submission" date="2015-04" db="EMBL/GenBank/DDBJ databases">
        <authorList>
            <person name="Syromyatnikov M.Y."/>
            <person name="Popov V.N."/>
        </authorList>
    </citation>
    <scope>NUCLEOTIDE SEQUENCE [LARGE SCALE GENOMIC DNA]</scope>
</reference>
<dbReference type="OrthoDB" id="359154at2759"/>
<evidence type="ECO:0000259" key="10">
    <source>
        <dbReference type="SMART" id="SM00739"/>
    </source>
</evidence>
<evidence type="ECO:0000256" key="6">
    <source>
        <dbReference type="ARBA" id="ARBA00023274"/>
    </source>
</evidence>
<dbReference type="InterPro" id="IPR014722">
    <property type="entry name" value="Rib_uL2_dom2"/>
</dbReference>
<dbReference type="Proteomes" id="UP000183832">
    <property type="component" value="Unassembled WGS sequence"/>
</dbReference>
<dbReference type="InterPro" id="IPR005824">
    <property type="entry name" value="KOW"/>
</dbReference>
<dbReference type="GO" id="GO:0006412">
    <property type="term" value="P:translation"/>
    <property type="evidence" value="ECO:0007669"/>
    <property type="project" value="InterPro"/>
</dbReference>
<dbReference type="GO" id="GO:0005739">
    <property type="term" value="C:mitochondrion"/>
    <property type="evidence" value="ECO:0007669"/>
    <property type="project" value="UniProtKB-SubCell"/>
</dbReference>
<proteinExistence type="inferred from homology"/>
<dbReference type="Pfam" id="PF17136">
    <property type="entry name" value="ribosomal_L24"/>
    <property type="match status" value="1"/>
</dbReference>
<dbReference type="SMART" id="SM00739">
    <property type="entry name" value="KOW"/>
    <property type="match status" value="1"/>
</dbReference>
<dbReference type="GO" id="GO:0005840">
    <property type="term" value="C:ribosome"/>
    <property type="evidence" value="ECO:0007669"/>
    <property type="project" value="UniProtKB-KW"/>
</dbReference>
<protein>
    <recommendedName>
        <fullName evidence="7">Large ribosomal subunit protein uL24m</fullName>
    </recommendedName>
    <alternativeName>
        <fullName evidence="8">39S ribosomal protein L24, mitochondrial</fullName>
    </alternativeName>
</protein>